<sequence length="67" mass="7156">MSTSKTGTATQIGPQRWAGPEWTRHVAGKALADRAAPRPLGLAAAMVPELTQTGWWKRAVAETPFVA</sequence>
<proteinExistence type="predicted"/>
<protein>
    <submittedName>
        <fullName evidence="1">Uncharacterized protein</fullName>
    </submittedName>
</protein>
<accession>A0A8J3EBP1</accession>
<reference evidence="1 2" key="1">
    <citation type="journal article" date="2014" name="Int. J. Syst. Evol. Microbiol.">
        <title>Complete genome sequence of Corynebacterium casei LMG S-19264T (=DSM 44701T), isolated from a smear-ripened cheese.</title>
        <authorList>
            <consortium name="US DOE Joint Genome Institute (JGI-PGF)"/>
            <person name="Walter F."/>
            <person name="Albersmeier A."/>
            <person name="Kalinowski J."/>
            <person name="Ruckert C."/>
        </authorList>
    </citation>
    <scope>NUCLEOTIDE SEQUENCE [LARGE SCALE GENOMIC DNA]</scope>
    <source>
        <strain evidence="1 2">CGMCC 1.16330</strain>
    </source>
</reference>
<gene>
    <name evidence="1" type="ORF">GCM10010964_15680</name>
</gene>
<evidence type="ECO:0000313" key="1">
    <source>
        <dbReference type="EMBL" id="GGG28607.1"/>
    </source>
</evidence>
<dbReference type="Proteomes" id="UP000597507">
    <property type="component" value="Unassembled WGS sequence"/>
</dbReference>
<evidence type="ECO:0000313" key="2">
    <source>
        <dbReference type="Proteomes" id="UP000597507"/>
    </source>
</evidence>
<keyword evidence="2" id="KW-1185">Reference proteome</keyword>
<comment type="caution">
    <text evidence="1">The sequence shown here is derived from an EMBL/GenBank/DDBJ whole genome shotgun (WGS) entry which is preliminary data.</text>
</comment>
<organism evidence="1 2">
    <name type="scientific">Caldovatus sediminis</name>
    <dbReference type="NCBI Taxonomy" id="2041189"/>
    <lineage>
        <taxon>Bacteria</taxon>
        <taxon>Pseudomonadati</taxon>
        <taxon>Pseudomonadota</taxon>
        <taxon>Alphaproteobacteria</taxon>
        <taxon>Acetobacterales</taxon>
        <taxon>Roseomonadaceae</taxon>
        <taxon>Caldovatus</taxon>
    </lineage>
</organism>
<name>A0A8J3EBP1_9PROT</name>
<dbReference type="AlphaFoldDB" id="A0A8J3EBP1"/>
<dbReference type="EMBL" id="BMKS01000004">
    <property type="protein sequence ID" value="GGG28607.1"/>
    <property type="molecule type" value="Genomic_DNA"/>
</dbReference>
<dbReference type="RefSeq" id="WP_188899470.1">
    <property type="nucleotide sequence ID" value="NZ_BMKS01000004.1"/>
</dbReference>